<dbReference type="STRING" id="1006576.DTL3_0698"/>
<dbReference type="RefSeq" id="WP_045087541.1">
    <property type="nucleotide sequence ID" value="NZ_LN824141.1"/>
</dbReference>
<dbReference type="InterPro" id="IPR017853">
    <property type="entry name" value="GH"/>
</dbReference>
<accession>A0A0C7NXA3</accession>
<dbReference type="Gene3D" id="3.20.20.80">
    <property type="entry name" value="Glycosidases"/>
    <property type="match status" value="1"/>
</dbReference>
<dbReference type="AlphaFoldDB" id="A0A0C7NXA3"/>
<dbReference type="Pfam" id="PF13199">
    <property type="entry name" value="Glyco_hydro_66"/>
    <property type="match status" value="1"/>
</dbReference>
<keyword evidence="2" id="KW-0378">Hydrolase</keyword>
<evidence type="ECO:0000313" key="2">
    <source>
        <dbReference type="EMBL" id="CEP78008.1"/>
    </source>
</evidence>
<proteinExistence type="predicted"/>
<dbReference type="Proteomes" id="UP000032809">
    <property type="component" value="Chromosome I"/>
</dbReference>
<gene>
    <name evidence="2" type="ORF">DTL3_0698</name>
</gene>
<evidence type="ECO:0000313" key="3">
    <source>
        <dbReference type="Proteomes" id="UP000032809"/>
    </source>
</evidence>
<sequence length="559" mass="65444">MDFLDASEKKGFSLIEKFLLITNSILFFSSMFGGEFVDILFDKSYYYPNETINIRILNMLEENKQIKVEITQGVQKVSEFAIDNYLDSKEINFSFKSPSTTGGYGLDLFIDNKLVLSRGFSVLSSWLDSPRYGFLTDFSKGRFDIEKNFDYLVQYHINSLQYYDWMYDYGDLVYEEGEEYKDAWNREKTISNVVLKELIEKGHEKNIFSMAYVSIYGVERNLGLQRPEWLLYQKKGVNYEPVDFYKKILITNTYNDSDWTKFLIEECKKTLEFGFDGIHLDQYGYPKDYTSLFLKNGEYKPYLTSKGFKEFINLLKKETQSPVFFNYVNNWPNEIQSHTNGDVIYIEPWESCNTYLDLYLMIKQAKKDSRKDVILAAYINENFEENVLLSDAVISASGGRRLELGEFRLLLAGPYFPGDAGVASQKLLDGLRNYYDYQIRYEQFLDLPEKELSLEGSNLSLIPKKNSIWYNIKGNSEYVFINFINFIGISTELWRTKTKKPEIVENLEIFLPIKNVQNVYFASPDTQIAFSKIDYEVEDEGIKIFVSKVEYWSSILIEL</sequence>
<dbReference type="GO" id="GO:0016787">
    <property type="term" value="F:hydrolase activity"/>
    <property type="evidence" value="ECO:0007669"/>
    <property type="project" value="UniProtKB-KW"/>
</dbReference>
<dbReference type="KEGG" id="dtn:DTL3_0698"/>
<dbReference type="EMBL" id="LN824141">
    <property type="protein sequence ID" value="CEP78008.1"/>
    <property type="molecule type" value="Genomic_DNA"/>
</dbReference>
<dbReference type="Gene3D" id="2.60.40.1180">
    <property type="entry name" value="Golgi alpha-mannosidase II"/>
    <property type="match status" value="1"/>
</dbReference>
<dbReference type="HOGENOM" id="CLU_013685_1_1_0"/>
<protein>
    <submittedName>
        <fullName evidence="2">Glycosyl hydrolase family 66 protein</fullName>
    </submittedName>
</protein>
<organism evidence="2 3">
    <name type="scientific">Defluviitoga tunisiensis</name>
    <dbReference type="NCBI Taxonomy" id="1006576"/>
    <lineage>
        <taxon>Bacteria</taxon>
        <taxon>Thermotogati</taxon>
        <taxon>Thermotogota</taxon>
        <taxon>Thermotogae</taxon>
        <taxon>Petrotogales</taxon>
        <taxon>Petrotogaceae</taxon>
        <taxon>Defluviitoga</taxon>
    </lineage>
</organism>
<keyword evidence="3" id="KW-1185">Reference proteome</keyword>
<reference evidence="3" key="1">
    <citation type="submission" date="2014-11" db="EMBL/GenBank/DDBJ databases">
        <authorList>
            <person name="Wibberg D."/>
        </authorList>
    </citation>
    <scope>NUCLEOTIDE SEQUENCE [LARGE SCALE GENOMIC DNA]</scope>
    <source>
        <strain evidence="3">L3</strain>
    </source>
</reference>
<dbReference type="InterPro" id="IPR013780">
    <property type="entry name" value="Glyco_hydro_b"/>
</dbReference>
<name>A0A0C7NXA3_DEFTU</name>
<dbReference type="InterPro" id="IPR025092">
    <property type="entry name" value="Glyco_hydro_66"/>
</dbReference>
<evidence type="ECO:0000256" key="1">
    <source>
        <dbReference type="ARBA" id="ARBA00022729"/>
    </source>
</evidence>
<keyword evidence="1" id="KW-0732">Signal</keyword>
<dbReference type="SUPFAM" id="SSF51445">
    <property type="entry name" value="(Trans)glycosidases"/>
    <property type="match status" value="1"/>
</dbReference>
<dbReference type="OrthoDB" id="9778932at2"/>
<dbReference type="PATRIC" id="fig|1006576.9.peg.679"/>